<dbReference type="Pfam" id="PF13195">
    <property type="entry name" value="DUF4011"/>
    <property type="match status" value="1"/>
</dbReference>
<evidence type="ECO:0000256" key="1">
    <source>
        <dbReference type="SAM" id="MobiDB-lite"/>
    </source>
</evidence>
<evidence type="ECO:0000313" key="2">
    <source>
        <dbReference type="EMBL" id="OAX52682.1"/>
    </source>
</evidence>
<reference evidence="2" key="1">
    <citation type="submission" date="2016-06" db="EMBL/GenBank/DDBJ databases">
        <title>Identification of putative biosynthetic pathways for the production of bioactive secondary metabolites by the marine actinomycete Kocuria kristinae RUTW2-3.</title>
        <authorList>
            <person name="Waterworth S.C."/>
            <person name="Walmsley T.A."/>
            <person name="Matongo T."/>
            <person name="Davies-Coleman M.T."/>
            <person name="Dorrington R.A."/>
        </authorList>
    </citation>
    <scope>NUCLEOTIDE SEQUENCE [LARGE SCALE GENOMIC DNA]</scope>
    <source>
        <strain evidence="2">RUTW2-3</strain>
    </source>
</reference>
<gene>
    <name evidence="2" type="ORF">AN277_0201630</name>
</gene>
<evidence type="ECO:0008006" key="4">
    <source>
        <dbReference type="Google" id="ProtNLM"/>
    </source>
</evidence>
<accession>A0A199NUS7</accession>
<feature type="region of interest" description="Disordered" evidence="1">
    <location>
        <begin position="1"/>
        <end position="97"/>
    </location>
</feature>
<organism evidence="2 3">
    <name type="scientific">Rothia kristinae</name>
    <dbReference type="NCBI Taxonomy" id="37923"/>
    <lineage>
        <taxon>Bacteria</taxon>
        <taxon>Bacillati</taxon>
        <taxon>Actinomycetota</taxon>
        <taxon>Actinomycetes</taxon>
        <taxon>Micrococcales</taxon>
        <taxon>Micrococcaceae</taxon>
        <taxon>Rothia</taxon>
    </lineage>
</organism>
<protein>
    <recommendedName>
        <fullName evidence="4">DNA helicase</fullName>
    </recommendedName>
</protein>
<keyword evidence="3" id="KW-1185">Reference proteome</keyword>
<sequence length="1372" mass="149804">MTQPPATGDAASAREPETTPAGHPLPWSAPPATAEAPDRAADARPAPQAPETDVAGEGTEQRPDVEAASAPEPTSAPGQDAAEDAETEPASSSAAAEDDRLILDPWLRQVDAYTGPDALLDFNLVDNVHIDLTTSNPSGYAQLLAGRRTRLSTILRERTALSAGMRSAQAIRAKTVELDAQHGLSAGFLAAGTASWITRDARTGAQRRHIAPVVLAPVSITPHPDGEDFDLRISGGARLNPALVRVLRRDHGVDLEAAGLPAKATSGSRLTPEPVFEALRAVAAGVPGMHVEATTVVSTFADLSDTVGPLPERGASGLLRELSDLNRAQVDAPRQPRALRHRVVDPDELDPAEEVLVEDADDDVSEILQLARAGESLAVTAPAGTGALRAAVNTVAAVTEQGRSVLVLAERRESLASAVARLRELGLGQHLLELEAQVEPEQLSADLVRTLVEVERSEAPRLEEHREQLVRTRENLRRHVRSLHRREERWDITPYQAMQTLAALTAKDPAPATRVRFTRAVLDATVDRRETVAQLERAAELRAFSPATRKAPWYGARLVSAEDTQQARALVRHLLQTTRDHSRAVAASFDAVGLRPGASLRRWEEQLRLLQGIRESLTRFRPEVFAEPVTDLIAATASAGWRRERGIDMSAMQRSRLRRAAKEHILPQVHIADLHRALVKVQEQREQWRADAVDDRQVSVPEELDGLVATQRHLGEELAGLEIVMEDSPARRDYPELPVEQLVGVLEEMAGDRFLLDTLPERERLLAVLRGKGLQELLADLERREVPGRRVADELELAWWQSAFEIMLDHPDAALVTGERLAAWESAFRRADLAHVASGPARVRHGIARGWQRRINRRPVQARELRRLLKGAPAPLGTYLQRTPEVLAGLKPVWCASPFAVGRTLPPEAAVDAVVILDAESTPLGACLAALARTEQVIAFGDVHAGYPQPFVVSPTLGAEQEPTDQPVESALEVLSRILPQRTLTRVQDCRDPALLEHLNETRYDGALRALPYGEELVGPVRSLRVDVVHPDRADDRLGAPLIDSPAAEVRAVVEMVFDHAARNPRQSLAVITASPRHAARIAEGVRYGLGRHPELAGFFRPGREPFRVLDLARAAGLRRDRVIFSLGVAPEAGSRPEHFGQLAQEHGPQRFVMAVTAARFHTRIVTSFDVERLEASALRGGMPDLLELMRRVRRRREEEAERARETQGRPEEGPAASSSAFLSVVDPREEEQAADWLLADLARRLRVGGAQVRVSPGEEVDAVATSGRESLSAGAVPSPRQRTAGQGTRGGLRAEDLRFPVGLISDGTRDYAALSVRERSRLRPERMESTGWNPAPVWAVDVFADPQRVAARILGLLGLEPAVDDGEQDDE</sequence>
<feature type="compositionally biased region" description="Low complexity" evidence="1">
    <location>
        <begin position="66"/>
        <end position="77"/>
    </location>
</feature>
<comment type="caution">
    <text evidence="2">The sequence shown here is derived from an EMBL/GenBank/DDBJ whole genome shotgun (WGS) entry which is preliminary data.</text>
</comment>
<dbReference type="EMBL" id="LJBJ02000002">
    <property type="protein sequence ID" value="OAX52682.1"/>
    <property type="molecule type" value="Genomic_DNA"/>
</dbReference>
<dbReference type="RefSeq" id="WP_055684529.1">
    <property type="nucleotide sequence ID" value="NZ_JBFBMA010000001.1"/>
</dbReference>
<evidence type="ECO:0000313" key="3">
    <source>
        <dbReference type="Proteomes" id="UP000053171"/>
    </source>
</evidence>
<feature type="region of interest" description="Disordered" evidence="1">
    <location>
        <begin position="1268"/>
        <end position="1291"/>
    </location>
</feature>
<dbReference type="InterPro" id="IPR025103">
    <property type="entry name" value="DUF4011"/>
</dbReference>
<dbReference type="Proteomes" id="UP000053171">
    <property type="component" value="Unassembled WGS sequence"/>
</dbReference>
<proteinExistence type="predicted"/>
<name>A0A199NUS7_9MICC</name>
<feature type="compositionally biased region" description="Basic and acidic residues" evidence="1">
    <location>
        <begin position="1199"/>
        <end position="1213"/>
    </location>
</feature>
<feature type="region of interest" description="Disordered" evidence="1">
    <location>
        <begin position="1199"/>
        <end position="1220"/>
    </location>
</feature>